<dbReference type="PANTHER" id="PTHR46796">
    <property type="entry name" value="HTH-TYPE TRANSCRIPTIONAL ACTIVATOR RHAS-RELATED"/>
    <property type="match status" value="1"/>
</dbReference>
<dbReference type="SMART" id="SM00342">
    <property type="entry name" value="HTH_ARAC"/>
    <property type="match status" value="1"/>
</dbReference>
<organism evidence="6 7">
    <name type="scientific">Thalassomonas haliotis</name>
    <dbReference type="NCBI Taxonomy" id="485448"/>
    <lineage>
        <taxon>Bacteria</taxon>
        <taxon>Pseudomonadati</taxon>
        <taxon>Pseudomonadota</taxon>
        <taxon>Gammaproteobacteria</taxon>
        <taxon>Alteromonadales</taxon>
        <taxon>Colwelliaceae</taxon>
        <taxon>Thalassomonas</taxon>
    </lineage>
</organism>
<keyword evidence="1" id="KW-0805">Transcription regulation</keyword>
<keyword evidence="3" id="KW-0010">Activator</keyword>
<dbReference type="PROSITE" id="PS01124">
    <property type="entry name" value="HTH_ARAC_FAMILY_2"/>
    <property type="match status" value="1"/>
</dbReference>
<dbReference type="InterPro" id="IPR018060">
    <property type="entry name" value="HTH_AraC"/>
</dbReference>
<protein>
    <submittedName>
        <fullName evidence="6">AraC family transcriptional regulator</fullName>
    </submittedName>
</protein>
<dbReference type="InterPro" id="IPR018062">
    <property type="entry name" value="HTH_AraC-typ_CS"/>
</dbReference>
<dbReference type="SUPFAM" id="SSF51215">
    <property type="entry name" value="Regulatory protein AraC"/>
    <property type="match status" value="1"/>
</dbReference>
<evidence type="ECO:0000313" key="6">
    <source>
        <dbReference type="EMBL" id="WDE12151.1"/>
    </source>
</evidence>
<dbReference type="EMBL" id="CP059693">
    <property type="protein sequence ID" value="WDE12151.1"/>
    <property type="molecule type" value="Genomic_DNA"/>
</dbReference>
<proteinExistence type="predicted"/>
<evidence type="ECO:0000256" key="1">
    <source>
        <dbReference type="ARBA" id="ARBA00023015"/>
    </source>
</evidence>
<dbReference type="Proteomes" id="UP001215231">
    <property type="component" value="Chromosome"/>
</dbReference>
<dbReference type="PRINTS" id="PR00032">
    <property type="entry name" value="HTHARAC"/>
</dbReference>
<dbReference type="RefSeq" id="WP_274052417.1">
    <property type="nucleotide sequence ID" value="NZ_CP059693.1"/>
</dbReference>
<keyword evidence="2" id="KW-0238">DNA-binding</keyword>
<accession>A0ABY7VEZ8</accession>
<dbReference type="InterPro" id="IPR037923">
    <property type="entry name" value="HTH-like"/>
</dbReference>
<dbReference type="InterPro" id="IPR050204">
    <property type="entry name" value="AraC_XylS_family_regulators"/>
</dbReference>
<gene>
    <name evidence="6" type="ORF">H3N35_01290</name>
</gene>
<evidence type="ECO:0000256" key="3">
    <source>
        <dbReference type="ARBA" id="ARBA00023159"/>
    </source>
</evidence>
<dbReference type="SUPFAM" id="SSF46689">
    <property type="entry name" value="Homeodomain-like"/>
    <property type="match status" value="2"/>
</dbReference>
<keyword evidence="7" id="KW-1185">Reference proteome</keyword>
<dbReference type="PANTHER" id="PTHR46796:SF2">
    <property type="entry name" value="TRANSCRIPTIONAL REGULATORY PROTEIN"/>
    <property type="match status" value="1"/>
</dbReference>
<dbReference type="Pfam" id="PF02311">
    <property type="entry name" value="AraC_binding"/>
    <property type="match status" value="1"/>
</dbReference>
<dbReference type="InterPro" id="IPR009057">
    <property type="entry name" value="Homeodomain-like_sf"/>
</dbReference>
<feature type="domain" description="HTH araC/xylS-type" evidence="5">
    <location>
        <begin position="177"/>
        <end position="274"/>
    </location>
</feature>
<dbReference type="InterPro" id="IPR020449">
    <property type="entry name" value="Tscrpt_reg_AraC-type_HTH"/>
</dbReference>
<dbReference type="Pfam" id="PF12833">
    <property type="entry name" value="HTH_18"/>
    <property type="match status" value="1"/>
</dbReference>
<evidence type="ECO:0000256" key="4">
    <source>
        <dbReference type="ARBA" id="ARBA00023163"/>
    </source>
</evidence>
<dbReference type="PROSITE" id="PS00041">
    <property type="entry name" value="HTH_ARAC_FAMILY_1"/>
    <property type="match status" value="1"/>
</dbReference>
<reference evidence="6 7" key="1">
    <citation type="journal article" date="2022" name="Mar. Drugs">
        <title>Bioassay-Guided Fractionation Leads to the Detection of Cholic Acid Generated by the Rare Thalassomonas sp.</title>
        <authorList>
            <person name="Pheiffer F."/>
            <person name="Schneider Y.K."/>
            <person name="Hansen E.H."/>
            <person name="Andersen J.H."/>
            <person name="Isaksson J."/>
            <person name="Busche T."/>
            <person name="R C."/>
            <person name="Kalinowski J."/>
            <person name="Zyl L.V."/>
            <person name="Trindade M."/>
        </authorList>
    </citation>
    <scope>NUCLEOTIDE SEQUENCE [LARGE SCALE GENOMIC DNA]</scope>
    <source>
        <strain evidence="6 7">A5K-61T</strain>
    </source>
</reference>
<dbReference type="InterPro" id="IPR003313">
    <property type="entry name" value="AraC-bd"/>
</dbReference>
<keyword evidence="4" id="KW-0804">Transcription</keyword>
<evidence type="ECO:0000256" key="2">
    <source>
        <dbReference type="ARBA" id="ARBA00023125"/>
    </source>
</evidence>
<name>A0ABY7VEZ8_9GAMM</name>
<dbReference type="Gene3D" id="1.10.10.60">
    <property type="entry name" value="Homeodomain-like"/>
    <property type="match status" value="1"/>
</dbReference>
<evidence type="ECO:0000259" key="5">
    <source>
        <dbReference type="PROSITE" id="PS01124"/>
    </source>
</evidence>
<evidence type="ECO:0000313" key="7">
    <source>
        <dbReference type="Proteomes" id="UP001215231"/>
    </source>
</evidence>
<sequence>MQEKTKEQTRFSYHPELGGLEVVDARYYHKNFSRHSHEGYTINVIDKGVQKFYYAGCEHFAPEHSIIFVNADEIHNGQSATDSGWSYHGMSPLESQFNKLAADLGLGHNFAPYFPNAVVNDPCLAGQMRQMFSQLAESDNSLLRETLVYGVMSQLMIKYGKRAIDIRDYRQDHSGLSRVQAFIHEHLSENINLETLALLAGNSPFHLLRQFQKKFGLPPHAYQVQQRLQRGKALLRQGLKVAEVASEVGFHDQSHFHRHFKKAMGFTPGYYAREVACGK</sequence>